<feature type="transmembrane region" description="Helical" evidence="19">
    <location>
        <begin position="200"/>
        <end position="221"/>
    </location>
</feature>
<sequence>MLRQRVITAIPLALVAVLAIAVLPLAGFALALGVVMLIGAHEWARLSDLGGAPARLFFALVLGGALLLLWHYRVDGRMGWALPGVLWWLAVSMWVVAQARRQQPVMLPAVLRLAAGMITLALAWLAMVRLQSEGPFWMALLLALVAGADIGAYLSGRRYGRRPLAPGISPGKTVEGLAGGLVMALVLATVVFAAGGRAGLALPSVAWLLPVAVLVVLLSVVGDLAESLLKRQAGIKDSGAILPGHGGILDRIDALIAAAPILAAAVMRIG</sequence>
<comment type="caution">
    <text evidence="20">The sequence shown here is derived from an EMBL/GenBank/DDBJ whole genome shotgun (WGS) entry which is preliminary data.</text>
</comment>
<keyword evidence="21" id="KW-1185">Reference proteome</keyword>
<keyword evidence="9" id="KW-0444">Lipid biosynthesis</keyword>
<comment type="similarity">
    <text evidence="5 18">Belongs to the CDS family.</text>
</comment>
<keyword evidence="12 18" id="KW-0548">Nucleotidyltransferase</keyword>
<evidence type="ECO:0000256" key="18">
    <source>
        <dbReference type="RuleBase" id="RU003938"/>
    </source>
</evidence>
<accession>A0ABV3TC31</accession>
<evidence type="ECO:0000313" key="21">
    <source>
        <dbReference type="Proteomes" id="UP001556709"/>
    </source>
</evidence>
<evidence type="ECO:0000256" key="19">
    <source>
        <dbReference type="SAM" id="Phobius"/>
    </source>
</evidence>
<evidence type="ECO:0000256" key="9">
    <source>
        <dbReference type="ARBA" id="ARBA00022516"/>
    </source>
</evidence>
<dbReference type="PROSITE" id="PS01315">
    <property type="entry name" value="CDS"/>
    <property type="match status" value="1"/>
</dbReference>
<evidence type="ECO:0000256" key="1">
    <source>
        <dbReference type="ARBA" id="ARBA00001698"/>
    </source>
</evidence>
<keyword evidence="10 18" id="KW-0808">Transferase</keyword>
<keyword evidence="15 19" id="KW-0472">Membrane</keyword>
<keyword evidence="16" id="KW-0594">Phospholipid biosynthesis</keyword>
<keyword evidence="11 18" id="KW-0812">Transmembrane</keyword>
<dbReference type="Pfam" id="PF01148">
    <property type="entry name" value="CTP_transf_1"/>
    <property type="match status" value="1"/>
</dbReference>
<dbReference type="InterPro" id="IPR000374">
    <property type="entry name" value="PC_trans"/>
</dbReference>
<comment type="catalytic activity">
    <reaction evidence="1 18">
        <text>a 1,2-diacyl-sn-glycero-3-phosphate + CTP + H(+) = a CDP-1,2-diacyl-sn-glycerol + diphosphate</text>
        <dbReference type="Rhea" id="RHEA:16229"/>
        <dbReference type="ChEBI" id="CHEBI:15378"/>
        <dbReference type="ChEBI" id="CHEBI:33019"/>
        <dbReference type="ChEBI" id="CHEBI:37563"/>
        <dbReference type="ChEBI" id="CHEBI:58332"/>
        <dbReference type="ChEBI" id="CHEBI:58608"/>
        <dbReference type="EC" id="2.7.7.41"/>
    </reaction>
</comment>
<evidence type="ECO:0000256" key="5">
    <source>
        <dbReference type="ARBA" id="ARBA00010185"/>
    </source>
</evidence>
<evidence type="ECO:0000256" key="2">
    <source>
        <dbReference type="ARBA" id="ARBA00004651"/>
    </source>
</evidence>
<evidence type="ECO:0000256" key="6">
    <source>
        <dbReference type="ARBA" id="ARBA00012487"/>
    </source>
</evidence>
<evidence type="ECO:0000256" key="14">
    <source>
        <dbReference type="ARBA" id="ARBA00023098"/>
    </source>
</evidence>
<feature type="transmembrane region" description="Helical" evidence="19">
    <location>
        <begin position="176"/>
        <end position="194"/>
    </location>
</feature>
<dbReference type="Proteomes" id="UP001556709">
    <property type="component" value="Unassembled WGS sequence"/>
</dbReference>
<evidence type="ECO:0000256" key="3">
    <source>
        <dbReference type="ARBA" id="ARBA00005119"/>
    </source>
</evidence>
<name>A0ABV3TC31_9GAMM</name>
<evidence type="ECO:0000256" key="17">
    <source>
        <dbReference type="ARBA" id="ARBA00023264"/>
    </source>
</evidence>
<dbReference type="EC" id="2.7.7.41" evidence="6 18"/>
<evidence type="ECO:0000256" key="12">
    <source>
        <dbReference type="ARBA" id="ARBA00022695"/>
    </source>
</evidence>
<evidence type="ECO:0000256" key="11">
    <source>
        <dbReference type="ARBA" id="ARBA00022692"/>
    </source>
</evidence>
<dbReference type="PANTHER" id="PTHR46382">
    <property type="entry name" value="PHOSPHATIDATE CYTIDYLYLTRANSFERASE"/>
    <property type="match status" value="1"/>
</dbReference>
<dbReference type="PANTHER" id="PTHR46382:SF1">
    <property type="entry name" value="PHOSPHATIDATE CYTIDYLYLTRANSFERASE"/>
    <property type="match status" value="1"/>
</dbReference>
<gene>
    <name evidence="20" type="ORF">V6X73_05485</name>
</gene>
<keyword evidence="13 19" id="KW-1133">Transmembrane helix</keyword>
<reference evidence="20 21" key="1">
    <citation type="submission" date="2024-02" db="EMBL/GenBank/DDBJ databases">
        <title>New especies of Spiribacter isolated from saline water.</title>
        <authorList>
            <person name="Leon M.J."/>
            <person name="De La Haba R."/>
            <person name="Sanchez-Porro C."/>
            <person name="Ventosa A."/>
        </authorList>
    </citation>
    <scope>NUCLEOTIDE SEQUENCE [LARGE SCALE GENOMIC DNA]</scope>
    <source>
        <strain evidence="21">ag22IC6-390</strain>
    </source>
</reference>
<evidence type="ECO:0000256" key="10">
    <source>
        <dbReference type="ARBA" id="ARBA00022679"/>
    </source>
</evidence>
<keyword evidence="8" id="KW-1003">Cell membrane</keyword>
<evidence type="ECO:0000256" key="13">
    <source>
        <dbReference type="ARBA" id="ARBA00022989"/>
    </source>
</evidence>
<comment type="subcellular location">
    <subcellularLocation>
        <location evidence="2">Cell membrane</location>
        <topology evidence="2">Multi-pass membrane protein</topology>
    </subcellularLocation>
</comment>
<proteinExistence type="inferred from homology"/>
<evidence type="ECO:0000256" key="8">
    <source>
        <dbReference type="ARBA" id="ARBA00022475"/>
    </source>
</evidence>
<keyword evidence="14" id="KW-0443">Lipid metabolism</keyword>
<evidence type="ECO:0000313" key="20">
    <source>
        <dbReference type="EMBL" id="MEX0469174.1"/>
    </source>
</evidence>
<dbReference type="RefSeq" id="WP_367958592.1">
    <property type="nucleotide sequence ID" value="NZ_JBAKFH010000002.1"/>
</dbReference>
<feature type="transmembrane region" description="Helical" evidence="19">
    <location>
        <begin position="109"/>
        <end position="130"/>
    </location>
</feature>
<feature type="transmembrane region" description="Helical" evidence="19">
    <location>
        <begin position="52"/>
        <end position="72"/>
    </location>
</feature>
<comment type="pathway">
    <text evidence="4">Lipid metabolism.</text>
</comment>
<evidence type="ECO:0000256" key="16">
    <source>
        <dbReference type="ARBA" id="ARBA00023209"/>
    </source>
</evidence>
<protein>
    <recommendedName>
        <fullName evidence="7 18">Phosphatidate cytidylyltransferase</fullName>
        <ecNumber evidence="6 18">2.7.7.41</ecNumber>
    </recommendedName>
</protein>
<feature type="transmembrane region" description="Helical" evidence="19">
    <location>
        <begin position="136"/>
        <end position="155"/>
    </location>
</feature>
<organism evidence="20 21">
    <name type="scientific">Spiribacter pallidus</name>
    <dbReference type="NCBI Taxonomy" id="1987936"/>
    <lineage>
        <taxon>Bacteria</taxon>
        <taxon>Pseudomonadati</taxon>
        <taxon>Pseudomonadota</taxon>
        <taxon>Gammaproteobacteria</taxon>
        <taxon>Chromatiales</taxon>
        <taxon>Ectothiorhodospiraceae</taxon>
        <taxon>Spiribacter</taxon>
    </lineage>
</organism>
<comment type="pathway">
    <text evidence="3 18">Phospholipid metabolism; CDP-diacylglycerol biosynthesis; CDP-diacylglycerol from sn-glycerol 3-phosphate: step 3/3.</text>
</comment>
<dbReference type="EMBL" id="JBAKFM010000002">
    <property type="protein sequence ID" value="MEX0469174.1"/>
    <property type="molecule type" value="Genomic_DNA"/>
</dbReference>
<dbReference type="GO" id="GO:0016779">
    <property type="term" value="F:nucleotidyltransferase activity"/>
    <property type="evidence" value="ECO:0007669"/>
    <property type="project" value="UniProtKB-KW"/>
</dbReference>
<evidence type="ECO:0000256" key="7">
    <source>
        <dbReference type="ARBA" id="ARBA00019373"/>
    </source>
</evidence>
<keyword evidence="17" id="KW-1208">Phospholipid metabolism</keyword>
<feature type="transmembrane region" description="Helical" evidence="19">
    <location>
        <begin position="12"/>
        <end position="40"/>
    </location>
</feature>
<evidence type="ECO:0000256" key="4">
    <source>
        <dbReference type="ARBA" id="ARBA00005189"/>
    </source>
</evidence>
<evidence type="ECO:0000256" key="15">
    <source>
        <dbReference type="ARBA" id="ARBA00023136"/>
    </source>
</evidence>